<comment type="similarity">
    <text evidence="3 12">Belongs to the TPP enzyme family.</text>
</comment>
<dbReference type="EMBL" id="BMBA01000003">
    <property type="protein sequence ID" value="GFZ32540.1"/>
    <property type="molecule type" value="Genomic_DNA"/>
</dbReference>
<comment type="cofactor">
    <cofactor evidence="12">
        <name>Mg(2+)</name>
        <dbReference type="ChEBI" id="CHEBI:18420"/>
    </cofactor>
    <text evidence="12">Binds 1 Mg(2+) ion per subunit.</text>
</comment>
<evidence type="ECO:0000256" key="8">
    <source>
        <dbReference type="ARBA" id="ARBA00022842"/>
    </source>
</evidence>
<gene>
    <name evidence="16" type="primary">ilvB</name>
    <name evidence="16" type="ORF">CSC2_30660</name>
</gene>
<dbReference type="Gene3D" id="3.40.50.970">
    <property type="match status" value="2"/>
</dbReference>
<dbReference type="CDD" id="cd00636">
    <property type="entry name" value="TroA-like"/>
    <property type="match status" value="1"/>
</dbReference>
<dbReference type="Gene3D" id="3.40.50.1220">
    <property type="entry name" value="TPP-binding domain"/>
    <property type="match status" value="1"/>
</dbReference>
<dbReference type="CDD" id="cd07035">
    <property type="entry name" value="TPP_PYR_POX_like"/>
    <property type="match status" value="1"/>
</dbReference>
<protein>
    <recommendedName>
        <fullName evidence="4 12">Acetolactate synthase</fullName>
        <ecNumber evidence="4 12">2.2.1.6</ecNumber>
    </recommendedName>
</protein>
<dbReference type="InterPro" id="IPR000399">
    <property type="entry name" value="TPP-bd_CS"/>
</dbReference>
<evidence type="ECO:0000256" key="2">
    <source>
        <dbReference type="ARBA" id="ARBA00005025"/>
    </source>
</evidence>
<dbReference type="SUPFAM" id="SSF52467">
    <property type="entry name" value="DHS-like NAD/FAD-binding domain"/>
    <property type="match status" value="1"/>
</dbReference>
<dbReference type="Pfam" id="PF00205">
    <property type="entry name" value="TPP_enzyme_M"/>
    <property type="match status" value="1"/>
</dbReference>
<evidence type="ECO:0000313" key="16">
    <source>
        <dbReference type="EMBL" id="GFZ32540.1"/>
    </source>
</evidence>
<evidence type="ECO:0000256" key="4">
    <source>
        <dbReference type="ARBA" id="ARBA00013145"/>
    </source>
</evidence>
<comment type="pathway">
    <text evidence="1 12">Amino-acid biosynthesis; L-isoleucine biosynthesis; L-isoleucine from 2-oxobutanoate: step 1/4.</text>
</comment>
<dbReference type="InterPro" id="IPR029035">
    <property type="entry name" value="DHS-like_NAD/FAD-binding_dom"/>
</dbReference>
<keyword evidence="5 12" id="KW-0028">Amino-acid biosynthesis</keyword>
<dbReference type="NCBIfam" id="TIGR00118">
    <property type="entry name" value="acolac_lg"/>
    <property type="match status" value="1"/>
</dbReference>
<dbReference type="InterPro" id="IPR012000">
    <property type="entry name" value="Thiamin_PyroP_enz_cen_dom"/>
</dbReference>
<dbReference type="InterPro" id="IPR011766">
    <property type="entry name" value="TPP_enzyme_TPP-bd"/>
</dbReference>
<keyword evidence="10 12" id="KW-0100">Branched-chain amino acid biosynthesis</keyword>
<organism evidence="16 17">
    <name type="scientific">Clostridium zeae</name>
    <dbReference type="NCBI Taxonomy" id="2759022"/>
    <lineage>
        <taxon>Bacteria</taxon>
        <taxon>Bacillati</taxon>
        <taxon>Bacillota</taxon>
        <taxon>Clostridia</taxon>
        <taxon>Eubacteriales</taxon>
        <taxon>Clostridiaceae</taxon>
        <taxon>Clostridium</taxon>
    </lineage>
</organism>
<evidence type="ECO:0000256" key="6">
    <source>
        <dbReference type="ARBA" id="ARBA00022679"/>
    </source>
</evidence>
<comment type="caution">
    <text evidence="16">The sequence shown here is derived from an EMBL/GenBank/DDBJ whole genome shotgun (WGS) entry which is preliminary data.</text>
</comment>
<dbReference type="Pfam" id="PF02775">
    <property type="entry name" value="TPP_enzyme_C"/>
    <property type="match status" value="1"/>
</dbReference>
<dbReference type="InterPro" id="IPR039368">
    <property type="entry name" value="AHAS_TPP"/>
</dbReference>
<dbReference type="InterPro" id="IPR029061">
    <property type="entry name" value="THDP-binding"/>
</dbReference>
<accession>A0ABQ1ECN3</accession>
<dbReference type="Proteomes" id="UP000663802">
    <property type="component" value="Unassembled WGS sequence"/>
</dbReference>
<dbReference type="InterPro" id="IPR012846">
    <property type="entry name" value="Acetolactate_synth_lsu"/>
</dbReference>
<evidence type="ECO:0000256" key="3">
    <source>
        <dbReference type="ARBA" id="ARBA00007812"/>
    </source>
</evidence>
<evidence type="ECO:0000256" key="7">
    <source>
        <dbReference type="ARBA" id="ARBA00022723"/>
    </source>
</evidence>
<evidence type="ECO:0000259" key="13">
    <source>
        <dbReference type="Pfam" id="PF00205"/>
    </source>
</evidence>
<reference evidence="16 17" key="1">
    <citation type="journal article" date="2021" name="Int. J. Syst. Evol. Microbiol.">
        <title>Clostridium zeae sp. nov., isolated from corn silage.</title>
        <authorList>
            <person name="Kobayashi H."/>
            <person name="Tanizawa Y."/>
            <person name="Yagura M."/>
            <person name="Sakamoto M."/>
            <person name="Ohkuma M."/>
            <person name="Tohno M."/>
        </authorList>
    </citation>
    <scope>NUCLEOTIDE SEQUENCE [LARGE SCALE GENOMIC DNA]</scope>
    <source>
        <strain evidence="16 17">CSC2</strain>
    </source>
</reference>
<dbReference type="CDD" id="cd02015">
    <property type="entry name" value="TPP_AHAS"/>
    <property type="match status" value="1"/>
</dbReference>
<evidence type="ECO:0000313" key="17">
    <source>
        <dbReference type="Proteomes" id="UP000663802"/>
    </source>
</evidence>
<dbReference type="Pfam" id="PF02776">
    <property type="entry name" value="TPP_enzyme_N"/>
    <property type="match status" value="1"/>
</dbReference>
<proteinExistence type="inferred from homology"/>
<keyword evidence="7 12" id="KW-0479">Metal-binding</keyword>
<dbReference type="InterPro" id="IPR045229">
    <property type="entry name" value="TPP_enz"/>
</dbReference>
<sequence>MRINGSEILINTLIDEGVDIIFGYPGGAVLNIYDAIYKNENRIKHVLSCHEQGAAHAADGYSRATGKVGVCLATSGPGATNLVTGIATAYMDSVPMVAITGNVTTPLLGRDSFQEVDIVGITMPVTKHNFIVRDVEELQETIRKAFYIAKEGRPGPVLIDIPKDITAKLCEYESKAPIEVKKEYKFVTDKALANFAEFINKAKKPLIFAGGGVISSGATEILKELALKINAPVTTSLMAMGAFPGDHELYTGMIGMHGTKASNLLATKADLIIAIGTRFSDRVVGSRDHIKNAKIIQIDIDPAELDKNIKTDANIVGDVKYTLEKLIDFIDEKRNDQWLELMREYKALKAHKEDNDNLTPELLFSSLYNNFGEELVMTTEVGQHQMWAALHYTFLTPRTLITSGGLGTMGYGLGASIGAQLGLPHKKVVNIAGDGSFSMNAIELATAVSNRVPVVIIILNNGCLGMVRQWQNFFYESRYSYTTLNRGTDYVKLAEAYGAKGFRVTEPSQLNEVLEKSFNSEVPVVIDYVINIDKKVFPMVAPGAPIDDIISEA</sequence>
<dbReference type="RefSeq" id="WP_206870826.1">
    <property type="nucleotide sequence ID" value="NZ_BMBA01000003.1"/>
</dbReference>
<dbReference type="PROSITE" id="PS00187">
    <property type="entry name" value="TPP_ENZYMES"/>
    <property type="match status" value="1"/>
</dbReference>
<comment type="cofactor">
    <cofactor evidence="12">
        <name>thiamine diphosphate</name>
        <dbReference type="ChEBI" id="CHEBI:58937"/>
    </cofactor>
    <text evidence="12">Binds 1 thiamine pyrophosphate per subunit.</text>
</comment>
<dbReference type="SUPFAM" id="SSF52518">
    <property type="entry name" value="Thiamin diphosphate-binding fold (THDP-binding)"/>
    <property type="match status" value="2"/>
</dbReference>
<evidence type="ECO:0000259" key="15">
    <source>
        <dbReference type="Pfam" id="PF02776"/>
    </source>
</evidence>
<feature type="domain" description="Thiamine pyrophosphate enzyme N-terminal TPP-binding" evidence="15">
    <location>
        <begin position="4"/>
        <end position="120"/>
    </location>
</feature>
<dbReference type="PANTHER" id="PTHR18968">
    <property type="entry name" value="THIAMINE PYROPHOSPHATE ENZYMES"/>
    <property type="match status" value="1"/>
</dbReference>
<dbReference type="PANTHER" id="PTHR18968:SF13">
    <property type="entry name" value="ACETOLACTATE SYNTHASE CATALYTIC SUBUNIT, MITOCHONDRIAL"/>
    <property type="match status" value="1"/>
</dbReference>
<evidence type="ECO:0000256" key="1">
    <source>
        <dbReference type="ARBA" id="ARBA00004974"/>
    </source>
</evidence>
<feature type="domain" description="Thiamine pyrophosphate enzyme central" evidence="13">
    <location>
        <begin position="193"/>
        <end position="326"/>
    </location>
</feature>
<evidence type="ECO:0000256" key="5">
    <source>
        <dbReference type="ARBA" id="ARBA00022605"/>
    </source>
</evidence>
<name>A0ABQ1ECN3_9CLOT</name>
<keyword evidence="6 12" id="KW-0808">Transferase</keyword>
<dbReference type="InterPro" id="IPR012001">
    <property type="entry name" value="Thiamin_PyroP_enz_TPP-bd_dom"/>
</dbReference>
<evidence type="ECO:0000259" key="14">
    <source>
        <dbReference type="Pfam" id="PF02775"/>
    </source>
</evidence>
<evidence type="ECO:0000256" key="9">
    <source>
        <dbReference type="ARBA" id="ARBA00023052"/>
    </source>
</evidence>
<keyword evidence="17" id="KW-1185">Reference proteome</keyword>
<comment type="pathway">
    <text evidence="2 12">Amino-acid biosynthesis; L-valine biosynthesis; L-valine from pyruvate: step 1/4.</text>
</comment>
<evidence type="ECO:0000256" key="11">
    <source>
        <dbReference type="ARBA" id="ARBA00048670"/>
    </source>
</evidence>
<feature type="domain" description="Thiamine pyrophosphate enzyme TPP-binding" evidence="14">
    <location>
        <begin position="381"/>
        <end position="527"/>
    </location>
</feature>
<evidence type="ECO:0000256" key="10">
    <source>
        <dbReference type="ARBA" id="ARBA00023304"/>
    </source>
</evidence>
<evidence type="ECO:0000256" key="12">
    <source>
        <dbReference type="RuleBase" id="RU003591"/>
    </source>
</evidence>
<comment type="catalytic activity">
    <reaction evidence="11 12">
        <text>2 pyruvate + H(+) = (2S)-2-acetolactate + CO2</text>
        <dbReference type="Rhea" id="RHEA:25249"/>
        <dbReference type="ChEBI" id="CHEBI:15361"/>
        <dbReference type="ChEBI" id="CHEBI:15378"/>
        <dbReference type="ChEBI" id="CHEBI:16526"/>
        <dbReference type="ChEBI" id="CHEBI:58476"/>
        <dbReference type="EC" id="2.2.1.6"/>
    </reaction>
</comment>
<keyword evidence="9 12" id="KW-0786">Thiamine pyrophosphate</keyword>
<dbReference type="EC" id="2.2.1.6" evidence="4 12"/>
<keyword evidence="8 12" id="KW-0460">Magnesium</keyword>